<accession>A0A1G9LRR8</accession>
<protein>
    <submittedName>
        <fullName evidence="1">Uncharacterized protein</fullName>
    </submittedName>
</protein>
<gene>
    <name evidence="1" type="ORF">SAMN05661010_02224</name>
</gene>
<keyword evidence="2" id="KW-1185">Reference proteome</keyword>
<dbReference type="OrthoDB" id="6370236at2"/>
<evidence type="ECO:0000313" key="1">
    <source>
        <dbReference type="EMBL" id="SDL64477.1"/>
    </source>
</evidence>
<evidence type="ECO:0000313" key="2">
    <source>
        <dbReference type="Proteomes" id="UP000198654"/>
    </source>
</evidence>
<organism evidence="1 2">
    <name type="scientific">Modicisalibacter muralis</name>
    <dbReference type="NCBI Taxonomy" id="119000"/>
    <lineage>
        <taxon>Bacteria</taxon>
        <taxon>Pseudomonadati</taxon>
        <taxon>Pseudomonadota</taxon>
        <taxon>Gammaproteobacteria</taxon>
        <taxon>Oceanospirillales</taxon>
        <taxon>Halomonadaceae</taxon>
        <taxon>Modicisalibacter</taxon>
    </lineage>
</organism>
<proteinExistence type="predicted"/>
<name>A0A1G9LRR8_9GAMM</name>
<reference evidence="1 2" key="1">
    <citation type="submission" date="2016-10" db="EMBL/GenBank/DDBJ databases">
        <authorList>
            <person name="de Groot N.N."/>
        </authorList>
    </citation>
    <scope>NUCLEOTIDE SEQUENCE [LARGE SCALE GENOMIC DNA]</scope>
    <source>
        <strain evidence="1 2">DSM 14789</strain>
    </source>
</reference>
<dbReference type="STRING" id="119000.SAMN05661010_02224"/>
<dbReference type="RefSeq" id="WP_089728533.1">
    <property type="nucleotide sequence ID" value="NZ_FNGI01000005.1"/>
</dbReference>
<dbReference type="Proteomes" id="UP000198654">
    <property type="component" value="Unassembled WGS sequence"/>
</dbReference>
<dbReference type="EMBL" id="FNGI01000005">
    <property type="protein sequence ID" value="SDL64477.1"/>
    <property type="molecule type" value="Genomic_DNA"/>
</dbReference>
<dbReference type="AlphaFoldDB" id="A0A1G9LRR8"/>
<sequence>MSETAVLEIIELDDGEIILRPAESEGEPLLRIRFSEEAAGLLRQSRFEVAREMIDHAITRTKLWDGEHDNVAVPGTLH</sequence>